<dbReference type="PANTHER" id="PTHR48207">
    <property type="entry name" value="SUCCINATE--HYDROXYMETHYLGLUTARATE COA-TRANSFERASE"/>
    <property type="match status" value="1"/>
</dbReference>
<dbReference type="EMBL" id="RCNT01000006">
    <property type="protein sequence ID" value="RMA41750.1"/>
    <property type="molecule type" value="Genomic_DNA"/>
</dbReference>
<accession>A0A3L9YFN1</accession>
<sequence>MTDANQPLAGLRVLDFGHTVMGPTAGLVLADLGADVIRVEPATGDPTRDLKGFGTGYFPFYNRNKRSIALDLKDPRGLEIARKLIETADVLIENFGPGTMVRLGLGYEQIADTFPRLVYLSLKGFLPGPYEDRVALDEVVQMMSGLAYMTGPPGHPLRAGASVIDVMGGVMGVVAVQAALAERARTGKGQFVTSALFETAVFLMGQHLAYAALSDGPVPPMPARVSAWAVYDQFDSAEGERVFLGITSDRHWLRFCEVFEQPALAADPDLTTNNQRIEARARLLPEIADVIARLSLPELSEKARVAKLPFAHIARPEHLFDDPHLAAGGRLLPTRLPGGVDTRLPALPIEMAGRKTALAADPPLAGADTRALLDELGYEENEIDGLARAKVIAMPVEEQE</sequence>
<dbReference type="AlphaFoldDB" id="A0A3L9YFN1"/>
<dbReference type="Gene3D" id="3.40.50.10540">
    <property type="entry name" value="Crotonobetainyl-coa:carnitine coa-transferase, domain 1"/>
    <property type="match status" value="1"/>
</dbReference>
<reference evidence="2 3" key="1">
    <citation type="submission" date="2018-10" db="EMBL/GenBank/DDBJ databases">
        <authorList>
            <person name="Jung H.S."/>
            <person name="Jeon C.O."/>
        </authorList>
    </citation>
    <scope>NUCLEOTIDE SEQUENCE [LARGE SCALE GENOMIC DNA]</scope>
    <source>
        <strain evidence="2 3">MA-7-27</strain>
    </source>
</reference>
<protein>
    <submittedName>
        <fullName evidence="2">CoA transferase</fullName>
    </submittedName>
</protein>
<evidence type="ECO:0000313" key="3">
    <source>
        <dbReference type="Proteomes" id="UP000281343"/>
    </source>
</evidence>
<dbReference type="Proteomes" id="UP000281343">
    <property type="component" value="Unassembled WGS sequence"/>
</dbReference>
<dbReference type="InterPro" id="IPR023606">
    <property type="entry name" value="CoA-Trfase_III_dom_1_sf"/>
</dbReference>
<evidence type="ECO:0000313" key="2">
    <source>
        <dbReference type="EMBL" id="RMA41750.1"/>
    </source>
</evidence>
<dbReference type="SUPFAM" id="SSF89796">
    <property type="entry name" value="CoA-transferase family III (CaiB/BaiF)"/>
    <property type="match status" value="1"/>
</dbReference>
<dbReference type="InterPro" id="IPR044855">
    <property type="entry name" value="CoA-Trfase_III_dom3_sf"/>
</dbReference>
<dbReference type="GO" id="GO:0008410">
    <property type="term" value="F:CoA-transferase activity"/>
    <property type="evidence" value="ECO:0007669"/>
    <property type="project" value="TreeGrafter"/>
</dbReference>
<dbReference type="InterPro" id="IPR050483">
    <property type="entry name" value="CoA-transferase_III_domain"/>
</dbReference>
<dbReference type="Gene3D" id="3.30.1540.10">
    <property type="entry name" value="formyl-coa transferase, domain 3"/>
    <property type="match status" value="1"/>
</dbReference>
<dbReference type="InterPro" id="IPR003673">
    <property type="entry name" value="CoA-Trfase_fam_III"/>
</dbReference>
<dbReference type="RefSeq" id="WP_121898464.1">
    <property type="nucleotide sequence ID" value="NZ_RCNT01000006.1"/>
</dbReference>
<name>A0A3L9YFN1_9RHOB</name>
<keyword evidence="1 2" id="KW-0808">Transferase</keyword>
<proteinExistence type="predicted"/>
<gene>
    <name evidence="2" type="ORF">D9R08_12875</name>
</gene>
<dbReference type="PANTHER" id="PTHR48207:SF3">
    <property type="entry name" value="SUCCINATE--HYDROXYMETHYLGLUTARATE COA-TRANSFERASE"/>
    <property type="match status" value="1"/>
</dbReference>
<comment type="caution">
    <text evidence="2">The sequence shown here is derived from an EMBL/GenBank/DDBJ whole genome shotgun (WGS) entry which is preliminary data.</text>
</comment>
<organism evidence="2 3">
    <name type="scientific">Rhodophyticola porphyridii</name>
    <dbReference type="NCBI Taxonomy" id="1852017"/>
    <lineage>
        <taxon>Bacteria</taxon>
        <taxon>Pseudomonadati</taxon>
        <taxon>Pseudomonadota</taxon>
        <taxon>Alphaproteobacteria</taxon>
        <taxon>Rhodobacterales</taxon>
        <taxon>Roseobacteraceae</taxon>
        <taxon>Rhodophyticola</taxon>
    </lineage>
</organism>
<dbReference type="OrthoDB" id="7208981at2"/>
<evidence type="ECO:0000256" key="1">
    <source>
        <dbReference type="ARBA" id="ARBA00022679"/>
    </source>
</evidence>
<keyword evidence="3" id="KW-1185">Reference proteome</keyword>
<dbReference type="Pfam" id="PF02515">
    <property type="entry name" value="CoA_transf_3"/>
    <property type="match status" value="1"/>
</dbReference>